<dbReference type="InterPro" id="IPR027417">
    <property type="entry name" value="P-loop_NTPase"/>
</dbReference>
<keyword evidence="5" id="KW-0413">Isomerase</keyword>
<dbReference type="InterPro" id="IPR000212">
    <property type="entry name" value="DNA_helicase_UvrD/REP"/>
</dbReference>
<evidence type="ECO:0000256" key="5">
    <source>
        <dbReference type="ARBA" id="ARBA00023235"/>
    </source>
</evidence>
<comment type="catalytic activity">
    <reaction evidence="6">
        <text>Couples ATP hydrolysis with the unwinding of duplex DNA by translocating in the 3'-5' direction.</text>
        <dbReference type="EC" id="5.6.2.4"/>
    </reaction>
</comment>
<organism evidence="11 12">
    <name type="scientific">Populibacterium corticicola</name>
    <dbReference type="NCBI Taxonomy" id="1812826"/>
    <lineage>
        <taxon>Bacteria</taxon>
        <taxon>Bacillati</taxon>
        <taxon>Actinomycetota</taxon>
        <taxon>Actinomycetes</taxon>
        <taxon>Micrococcales</taxon>
        <taxon>Jonesiaceae</taxon>
        <taxon>Populibacterium</taxon>
    </lineage>
</organism>
<feature type="binding site" evidence="9">
    <location>
        <begin position="296"/>
        <end position="303"/>
    </location>
    <ligand>
        <name>ATP</name>
        <dbReference type="ChEBI" id="CHEBI:30616"/>
    </ligand>
</feature>
<keyword evidence="11" id="KW-0269">Exonuclease</keyword>
<dbReference type="EMBL" id="JBHUOP010000001">
    <property type="protein sequence ID" value="MFD2839602.1"/>
    <property type="molecule type" value="Genomic_DNA"/>
</dbReference>
<comment type="caution">
    <text evidence="11">The sequence shown here is derived from an EMBL/GenBank/DDBJ whole genome shotgun (WGS) entry which is preliminary data.</text>
</comment>
<keyword evidence="11" id="KW-0540">Nuclease</keyword>
<dbReference type="RefSeq" id="WP_377465095.1">
    <property type="nucleotide sequence ID" value="NZ_JBHUOP010000001.1"/>
</dbReference>
<evidence type="ECO:0000256" key="4">
    <source>
        <dbReference type="ARBA" id="ARBA00022840"/>
    </source>
</evidence>
<reference evidence="12" key="1">
    <citation type="journal article" date="2019" name="Int. J. Syst. Evol. Microbiol.">
        <title>The Global Catalogue of Microorganisms (GCM) 10K type strain sequencing project: providing services to taxonomists for standard genome sequencing and annotation.</title>
        <authorList>
            <consortium name="The Broad Institute Genomics Platform"/>
            <consortium name="The Broad Institute Genome Sequencing Center for Infectious Disease"/>
            <person name="Wu L."/>
            <person name="Ma J."/>
        </authorList>
    </citation>
    <scope>NUCLEOTIDE SEQUENCE [LARGE SCALE GENOMIC DNA]</scope>
    <source>
        <strain evidence="12">KCTC 33576</strain>
    </source>
</reference>
<dbReference type="GO" id="GO:0004527">
    <property type="term" value="F:exonuclease activity"/>
    <property type="evidence" value="ECO:0007669"/>
    <property type="project" value="UniProtKB-KW"/>
</dbReference>
<dbReference type="SUPFAM" id="SSF52540">
    <property type="entry name" value="P-loop containing nucleoside triphosphate hydrolases"/>
    <property type="match status" value="1"/>
</dbReference>
<dbReference type="InterPro" id="IPR014017">
    <property type="entry name" value="DNA_helicase_UvrD-like_C"/>
</dbReference>
<evidence type="ECO:0000256" key="8">
    <source>
        <dbReference type="ARBA" id="ARBA00048988"/>
    </source>
</evidence>
<evidence type="ECO:0000313" key="11">
    <source>
        <dbReference type="EMBL" id="MFD2839602.1"/>
    </source>
</evidence>
<evidence type="ECO:0000256" key="9">
    <source>
        <dbReference type="PROSITE-ProRule" id="PRU00560"/>
    </source>
</evidence>
<evidence type="ECO:0000256" key="7">
    <source>
        <dbReference type="ARBA" id="ARBA00034808"/>
    </source>
</evidence>
<dbReference type="InterPro" id="IPR014016">
    <property type="entry name" value="UvrD-like_ATP-bd"/>
</dbReference>
<accession>A0ABW5XBZ8</accession>
<keyword evidence="12" id="KW-1185">Reference proteome</keyword>
<gene>
    <name evidence="11" type="ORF">ACFSYH_03355</name>
</gene>
<dbReference type="PANTHER" id="PTHR11070:SF2">
    <property type="entry name" value="ATP-DEPENDENT DNA HELICASE SRS2"/>
    <property type="match status" value="1"/>
</dbReference>
<protein>
    <recommendedName>
        <fullName evidence="7">DNA 3'-5' helicase</fullName>
        <ecNumber evidence="7">5.6.2.4</ecNumber>
    </recommendedName>
</protein>
<keyword evidence="3 9" id="KW-0347">Helicase</keyword>
<dbReference type="PANTHER" id="PTHR11070">
    <property type="entry name" value="UVRD / RECB / PCRA DNA HELICASE FAMILY MEMBER"/>
    <property type="match status" value="1"/>
</dbReference>
<keyword evidence="2 9" id="KW-0378">Hydrolase</keyword>
<sequence>MNMQPMVQLDKDWLTGIDASNHKIAKDFLGKLLSDPTAPGLHVEPMKNPMDSRVRTARVNDSLRAILFKVTSGDAIFFYVYRVYTHDKANSIAPKTTFGVNSVTGVPEFAQIDKTVTELPGVGSVSAGSGAGGAGTSVPDAPPFLGAWGSTAELLVEQLGFAADTAALAMKCTSDDEIIDLAALISGVHSEMLLTLATGKPISEVRIEYGLDEAKKFITQLEEESETGTVDLTSDEVIVEATKRALAKAQFKLIDGQKELQEILEQGDFGAWRTFLHPTQRRYVETDYNGSGRLSGGAGTGKTVVLLHRAARLARANPSAQIVLTTFNKTLAQNLRENLAVLDGSLEVHEKLGAPGVYVRGVDALAAAILKNADSAKLNEVAQGLLGRNYTTATQFQSDNTWQIAADGMPEGTDPRVANPTFLKAEYENVILPRGITSQGEYRSVRRPGRGVALNRNGRDNLWGAIQAYKANSGENLSFPERVALATAYLRLGSAASGVAGSGVAGAGTAGGAAAMESGTAGTGVAVGAGVGVVDHILVDEGQDFSAVHWALIRALAVPSANDIYIAEDANQRIYAPKIVLSHHGINIVGRSRRLNLNYRTTQENLTYALGVLEGGEYEDLEGGAVETGQIISARKGPVPQMFKESHLGAAVEKVASIIGQWRLDDGEKLASIAVLLPKKNLADKLETTLATHGIDAKYIDNNAETDPSVVQLMTMHRSKGMEFSRVILFRQGESLSAQALMSKGLSPEEEKEQLLRNRSLVYVASTRARDELVIVE</sequence>
<evidence type="ECO:0000256" key="1">
    <source>
        <dbReference type="ARBA" id="ARBA00022741"/>
    </source>
</evidence>
<comment type="catalytic activity">
    <reaction evidence="8">
        <text>ATP + H2O = ADP + phosphate + H(+)</text>
        <dbReference type="Rhea" id="RHEA:13065"/>
        <dbReference type="ChEBI" id="CHEBI:15377"/>
        <dbReference type="ChEBI" id="CHEBI:15378"/>
        <dbReference type="ChEBI" id="CHEBI:30616"/>
        <dbReference type="ChEBI" id="CHEBI:43474"/>
        <dbReference type="ChEBI" id="CHEBI:456216"/>
        <dbReference type="EC" id="5.6.2.4"/>
    </reaction>
</comment>
<evidence type="ECO:0000256" key="2">
    <source>
        <dbReference type="ARBA" id="ARBA00022801"/>
    </source>
</evidence>
<evidence type="ECO:0000313" key="12">
    <source>
        <dbReference type="Proteomes" id="UP001597391"/>
    </source>
</evidence>
<evidence type="ECO:0000256" key="6">
    <source>
        <dbReference type="ARBA" id="ARBA00034617"/>
    </source>
</evidence>
<evidence type="ECO:0000259" key="10">
    <source>
        <dbReference type="PROSITE" id="PS51198"/>
    </source>
</evidence>
<proteinExistence type="predicted"/>
<evidence type="ECO:0000256" key="3">
    <source>
        <dbReference type="ARBA" id="ARBA00022806"/>
    </source>
</evidence>
<dbReference type="PROSITE" id="PS51198">
    <property type="entry name" value="UVRD_HELICASE_ATP_BIND"/>
    <property type="match status" value="1"/>
</dbReference>
<dbReference type="Gene3D" id="3.40.50.300">
    <property type="entry name" value="P-loop containing nucleotide triphosphate hydrolases"/>
    <property type="match status" value="3"/>
</dbReference>
<feature type="domain" description="UvrD-like helicase ATP-binding" evidence="10">
    <location>
        <begin position="275"/>
        <end position="602"/>
    </location>
</feature>
<name>A0ABW5XBZ8_9MICO</name>
<dbReference type="Proteomes" id="UP001597391">
    <property type="component" value="Unassembled WGS sequence"/>
</dbReference>
<dbReference type="Pfam" id="PF13361">
    <property type="entry name" value="UvrD_C"/>
    <property type="match status" value="1"/>
</dbReference>
<keyword evidence="1 9" id="KW-0547">Nucleotide-binding</keyword>
<dbReference type="Pfam" id="PF00580">
    <property type="entry name" value="UvrD-helicase"/>
    <property type="match status" value="1"/>
</dbReference>
<keyword evidence="4 9" id="KW-0067">ATP-binding</keyword>
<dbReference type="EC" id="5.6.2.4" evidence="7"/>